<proteinExistence type="predicted"/>
<reference evidence="1" key="2">
    <citation type="submission" date="2017-10" db="EMBL/GenBank/DDBJ databases">
        <title>Ladona fulva Genome sequencing and assembly.</title>
        <authorList>
            <person name="Murali S."/>
            <person name="Richards S."/>
            <person name="Bandaranaike D."/>
            <person name="Bellair M."/>
            <person name="Blankenburg K."/>
            <person name="Chao H."/>
            <person name="Dinh H."/>
            <person name="Doddapaneni H."/>
            <person name="Dugan-Rocha S."/>
            <person name="Elkadiri S."/>
            <person name="Gnanaolivu R."/>
            <person name="Hernandez B."/>
            <person name="Skinner E."/>
            <person name="Javaid M."/>
            <person name="Lee S."/>
            <person name="Li M."/>
            <person name="Ming W."/>
            <person name="Munidasa M."/>
            <person name="Muniz J."/>
            <person name="Nguyen L."/>
            <person name="Hughes D."/>
            <person name="Osuji N."/>
            <person name="Pu L.-L."/>
            <person name="Puazo M."/>
            <person name="Qu C."/>
            <person name="Quiroz J."/>
            <person name="Raj R."/>
            <person name="Weissenberger G."/>
            <person name="Xin Y."/>
            <person name="Zou X."/>
            <person name="Han Y."/>
            <person name="Worley K."/>
            <person name="Muzny D."/>
            <person name="Gibbs R."/>
        </authorList>
    </citation>
    <scope>NUCLEOTIDE SEQUENCE</scope>
    <source>
        <strain evidence="1">Sampled in the wild</strain>
    </source>
</reference>
<sequence>MMCADSCLTPPRVKDDSVVRFSPVVVRESPVKKTPQRGNLTGNPRNARDLAADLYNLIQKWNSCHSSGADILAEIHQIKLTDIETAHKDGKSMYPVGLQDKCDRLERVCKEMFGIVDGMQKCAAKFKALGELEIYQSTLSKEGASSVTTIPMFLTWPPERFGEVASEIASRYSGELEVKNAILEGVCHTESREALMFHIAAWVHQPTVINEVLYQRNWRHSFSLFATALRKQ</sequence>
<organism evidence="1 2">
    <name type="scientific">Ladona fulva</name>
    <name type="common">Scarce chaser dragonfly</name>
    <name type="synonym">Libellula fulva</name>
    <dbReference type="NCBI Taxonomy" id="123851"/>
    <lineage>
        <taxon>Eukaryota</taxon>
        <taxon>Metazoa</taxon>
        <taxon>Ecdysozoa</taxon>
        <taxon>Arthropoda</taxon>
        <taxon>Hexapoda</taxon>
        <taxon>Insecta</taxon>
        <taxon>Pterygota</taxon>
        <taxon>Palaeoptera</taxon>
        <taxon>Odonata</taxon>
        <taxon>Epiprocta</taxon>
        <taxon>Anisoptera</taxon>
        <taxon>Libelluloidea</taxon>
        <taxon>Libellulidae</taxon>
        <taxon>Ladona</taxon>
    </lineage>
</organism>
<evidence type="ECO:0008006" key="3">
    <source>
        <dbReference type="Google" id="ProtNLM"/>
    </source>
</evidence>
<dbReference type="EMBL" id="KZ308273">
    <property type="protein sequence ID" value="KAG8226261.1"/>
    <property type="molecule type" value="Genomic_DNA"/>
</dbReference>
<protein>
    <recommendedName>
        <fullName evidence="3">Cyclin-dependent kinase 2-interacting protein</fullName>
    </recommendedName>
</protein>
<dbReference type="AlphaFoldDB" id="A0A8K0K0W1"/>
<dbReference type="Proteomes" id="UP000792457">
    <property type="component" value="Unassembled WGS sequence"/>
</dbReference>
<dbReference type="PANTHER" id="PTHR15827:SF2">
    <property type="entry name" value="CYCLIN-DEPENDENT KINASE 2-INTERACTING PROTEIN"/>
    <property type="match status" value="1"/>
</dbReference>
<dbReference type="OrthoDB" id="17066at2759"/>
<name>A0A8K0K0W1_LADFU</name>
<keyword evidence="2" id="KW-1185">Reference proteome</keyword>
<gene>
    <name evidence="1" type="ORF">J437_LFUL004818</name>
</gene>
<evidence type="ECO:0000313" key="1">
    <source>
        <dbReference type="EMBL" id="KAG8226261.1"/>
    </source>
</evidence>
<reference evidence="1" key="1">
    <citation type="submission" date="2013-04" db="EMBL/GenBank/DDBJ databases">
        <authorList>
            <person name="Qu J."/>
            <person name="Murali S.C."/>
            <person name="Bandaranaike D."/>
            <person name="Bellair M."/>
            <person name="Blankenburg K."/>
            <person name="Chao H."/>
            <person name="Dinh H."/>
            <person name="Doddapaneni H."/>
            <person name="Downs B."/>
            <person name="Dugan-Rocha S."/>
            <person name="Elkadiri S."/>
            <person name="Gnanaolivu R.D."/>
            <person name="Hernandez B."/>
            <person name="Javaid M."/>
            <person name="Jayaseelan J.C."/>
            <person name="Lee S."/>
            <person name="Li M."/>
            <person name="Ming W."/>
            <person name="Munidasa M."/>
            <person name="Muniz J."/>
            <person name="Nguyen L."/>
            <person name="Ongeri F."/>
            <person name="Osuji N."/>
            <person name="Pu L.-L."/>
            <person name="Puazo M."/>
            <person name="Qu C."/>
            <person name="Quiroz J."/>
            <person name="Raj R."/>
            <person name="Weissenberger G."/>
            <person name="Xin Y."/>
            <person name="Zou X."/>
            <person name="Han Y."/>
            <person name="Richards S."/>
            <person name="Worley K."/>
            <person name="Muzny D."/>
            <person name="Gibbs R."/>
        </authorList>
    </citation>
    <scope>NUCLEOTIDE SEQUENCE</scope>
    <source>
        <strain evidence="1">Sampled in the wild</strain>
    </source>
</reference>
<evidence type="ECO:0000313" key="2">
    <source>
        <dbReference type="Proteomes" id="UP000792457"/>
    </source>
</evidence>
<dbReference type="PANTHER" id="PTHR15827">
    <property type="entry name" value="CYCLIN-DEPENDENT KINASE 2-INTERACTING PROTEIN"/>
    <property type="match status" value="1"/>
</dbReference>
<dbReference type="InterPro" id="IPR023250">
    <property type="entry name" value="Cyclin-dep_Kinase_2_interact"/>
</dbReference>
<accession>A0A8K0K0W1</accession>
<comment type="caution">
    <text evidence="1">The sequence shown here is derived from an EMBL/GenBank/DDBJ whole genome shotgun (WGS) entry which is preliminary data.</text>
</comment>
<dbReference type="PRINTS" id="PR02040">
    <property type="entry name" value="CDK2IP"/>
</dbReference>